<organism evidence="4 5">
    <name type="scientific">Gottschalkia purinilytica</name>
    <name type="common">Clostridium purinilyticum</name>
    <dbReference type="NCBI Taxonomy" id="1503"/>
    <lineage>
        <taxon>Bacteria</taxon>
        <taxon>Bacillati</taxon>
        <taxon>Bacillota</taxon>
        <taxon>Tissierellia</taxon>
        <taxon>Tissierellales</taxon>
        <taxon>Gottschalkiaceae</taxon>
        <taxon>Gottschalkia</taxon>
    </lineage>
</organism>
<dbReference type="PANTHER" id="PTHR43656">
    <property type="entry name" value="BINDING OXIDOREDUCTASE, PUTATIVE (AFU_ORTHOLOGUE AFUA_2G08260)-RELATED"/>
    <property type="match status" value="1"/>
</dbReference>
<dbReference type="RefSeq" id="WP_050355889.1">
    <property type="nucleotide sequence ID" value="NZ_LGSS01000012.1"/>
</dbReference>
<dbReference type="OrthoDB" id="9772736at2"/>
<proteinExistence type="predicted"/>
<reference evidence="5" key="1">
    <citation type="submission" date="2015-07" db="EMBL/GenBank/DDBJ databases">
        <title>Draft genome sequence of the purine-degrading Gottschalkia purinilyticum DSM 1384 (formerly Clostridium purinilyticum).</title>
        <authorList>
            <person name="Poehlein A."/>
            <person name="Schiel-Bengelsdorf B."/>
            <person name="Bengelsdorf F.R."/>
            <person name="Daniel R."/>
            <person name="Duerre P."/>
        </authorList>
    </citation>
    <scope>NUCLEOTIDE SEQUENCE [LARGE SCALE GENOMIC DNA]</scope>
    <source>
        <strain evidence="5">DSM 1384</strain>
    </source>
</reference>
<dbReference type="InterPro" id="IPR001155">
    <property type="entry name" value="OxRdtase_FMN_N"/>
</dbReference>
<evidence type="ECO:0000259" key="3">
    <source>
        <dbReference type="Pfam" id="PF00724"/>
    </source>
</evidence>
<dbReference type="GO" id="GO:0010181">
    <property type="term" value="F:FMN binding"/>
    <property type="evidence" value="ECO:0007669"/>
    <property type="project" value="InterPro"/>
</dbReference>
<keyword evidence="2 4" id="KW-0560">Oxidoreductase</keyword>
<feature type="domain" description="NADH:flavin oxidoreductase/NADH oxidase N-terminal" evidence="3">
    <location>
        <begin position="4"/>
        <end position="310"/>
    </location>
</feature>
<comment type="caution">
    <text evidence="4">The sequence shown here is derived from an EMBL/GenBank/DDBJ whole genome shotgun (WGS) entry which is preliminary data.</text>
</comment>
<dbReference type="InterPro" id="IPR013785">
    <property type="entry name" value="Aldolase_TIM"/>
</dbReference>
<dbReference type="SUPFAM" id="SSF51395">
    <property type="entry name" value="FMN-linked oxidoreductases"/>
    <property type="match status" value="1"/>
</dbReference>
<dbReference type="PANTHER" id="PTHR43656:SF2">
    <property type="entry name" value="BINDING OXIDOREDUCTASE, PUTATIVE (AFU_ORTHOLOGUE AFUA_2G08260)-RELATED"/>
    <property type="match status" value="1"/>
</dbReference>
<evidence type="ECO:0000313" key="5">
    <source>
        <dbReference type="Proteomes" id="UP000037267"/>
    </source>
</evidence>
<dbReference type="AlphaFoldDB" id="A0A0L0W857"/>
<name>A0A0L0W857_GOTPU</name>
<keyword evidence="5" id="KW-1185">Reference proteome</keyword>
<evidence type="ECO:0000256" key="1">
    <source>
        <dbReference type="ARBA" id="ARBA00022630"/>
    </source>
</evidence>
<dbReference type="PATRIC" id="fig|1503.3.peg.314"/>
<gene>
    <name evidence="4" type="ORF">CLPU_12c00310</name>
</gene>
<sequence>MKTLFDKVNMNGLEAKNRFVRSATWEGMADENGHLTDNIYNLYEDLAKGGVGLIITGYAKVFEYDEPAKNMLGIYDDTFVEEYKKLTSLIHKYDSKVIIQIVLGKEYINKEKGLNEYGFTDKYGNEDIDNIKRAFKEASRRAKEAGFDGVQIHGAHGYFLSRTLSPKYNTRSDKYGGSVENRGRLILEVYDEMRKEVGKDYHISIKINSSDFEDDGATFEECKYVCKALDERGIDSIEISGMKPSNTSKQEAIYKEYGEEIAKEINAPVFLVGLNRTVDRMNEIINSTKIECISICRPFICQPDLVNKFENLEINKVKCVSCGKCVTEEGIRCILNK</sequence>
<dbReference type="InterPro" id="IPR051799">
    <property type="entry name" value="NADH_flavin_oxidoreductase"/>
</dbReference>
<dbReference type="Proteomes" id="UP000037267">
    <property type="component" value="Unassembled WGS sequence"/>
</dbReference>
<evidence type="ECO:0000256" key="2">
    <source>
        <dbReference type="ARBA" id="ARBA00023002"/>
    </source>
</evidence>
<dbReference type="CDD" id="cd02803">
    <property type="entry name" value="OYE_like_FMN_family"/>
    <property type="match status" value="1"/>
</dbReference>
<dbReference type="Pfam" id="PF00724">
    <property type="entry name" value="Oxidored_FMN"/>
    <property type="match status" value="1"/>
</dbReference>
<dbReference type="STRING" id="1503.CLPU_12c00310"/>
<accession>A0A0L0W857</accession>
<dbReference type="EC" id="1.-.-.-" evidence="4"/>
<keyword evidence="1" id="KW-0285">Flavoprotein</keyword>
<evidence type="ECO:0000313" key="4">
    <source>
        <dbReference type="EMBL" id="KNF07758.1"/>
    </source>
</evidence>
<dbReference type="EMBL" id="LGSS01000012">
    <property type="protein sequence ID" value="KNF07758.1"/>
    <property type="molecule type" value="Genomic_DNA"/>
</dbReference>
<dbReference type="Gene3D" id="3.20.20.70">
    <property type="entry name" value="Aldolase class I"/>
    <property type="match status" value="1"/>
</dbReference>
<dbReference type="GO" id="GO:0016491">
    <property type="term" value="F:oxidoreductase activity"/>
    <property type="evidence" value="ECO:0007669"/>
    <property type="project" value="UniProtKB-KW"/>
</dbReference>
<protein>
    <submittedName>
        <fullName evidence="4">NADH oxidase</fullName>
        <ecNumber evidence="4">1.-.-.-</ecNumber>
    </submittedName>
</protein>